<evidence type="ECO:0000313" key="8">
    <source>
        <dbReference type="EMBL" id="CAD5112874.1"/>
    </source>
</evidence>
<keyword evidence="6" id="KW-0472">Membrane</keyword>
<dbReference type="SMART" id="SM00112">
    <property type="entry name" value="CA"/>
    <property type="match status" value="1"/>
</dbReference>
<dbReference type="EMBL" id="CAJFCJ010000003">
    <property type="protein sequence ID" value="CAD5112874.1"/>
    <property type="molecule type" value="Genomic_DNA"/>
</dbReference>
<dbReference type="InterPro" id="IPR050174">
    <property type="entry name" value="Protocadherin/Cadherin-CA"/>
</dbReference>
<dbReference type="GO" id="GO:0005886">
    <property type="term" value="C:plasma membrane"/>
    <property type="evidence" value="ECO:0007669"/>
    <property type="project" value="TreeGrafter"/>
</dbReference>
<dbReference type="Pfam" id="PF00028">
    <property type="entry name" value="Cadherin"/>
    <property type="match status" value="1"/>
</dbReference>
<sequence>MPMPARDGTVFIARSSGIGTEVTKLHCEDEDIGENADLTYILLSGETDLFRLDPKNGLITVTGDLREASSEYVLDIKVTDNGEPKNFTNVHLKIKINDTQIGQVDSTPFFSNITLKVVIGVTCLVILLVILLVVVILLRRRRPNDPIEKETPIKPETERMLFDKPSNGLTNTKQMNFSAELVHDHCMQPNSTAIDGRGCYGDEVSF</sequence>
<dbReference type="PROSITE" id="PS50268">
    <property type="entry name" value="CADHERIN_2"/>
    <property type="match status" value="1"/>
</dbReference>
<dbReference type="SUPFAM" id="SSF49313">
    <property type="entry name" value="Cadherin-like"/>
    <property type="match status" value="1"/>
</dbReference>
<keyword evidence="2 6" id="KW-0812">Transmembrane</keyword>
<evidence type="ECO:0000259" key="7">
    <source>
        <dbReference type="PROSITE" id="PS50268"/>
    </source>
</evidence>
<proteinExistence type="predicted"/>
<dbReference type="InterPro" id="IPR002126">
    <property type="entry name" value="Cadherin-like_dom"/>
</dbReference>
<dbReference type="GO" id="GO:0005509">
    <property type="term" value="F:calcium ion binding"/>
    <property type="evidence" value="ECO:0007669"/>
    <property type="project" value="UniProtKB-UniRule"/>
</dbReference>
<protein>
    <recommendedName>
        <fullName evidence="7">Cadherin domain-containing protein</fullName>
    </recommendedName>
</protein>
<keyword evidence="9" id="KW-1185">Reference proteome</keyword>
<dbReference type="PANTHER" id="PTHR24028">
    <property type="entry name" value="CADHERIN-87A"/>
    <property type="match status" value="1"/>
</dbReference>
<feature type="transmembrane region" description="Helical" evidence="6">
    <location>
        <begin position="117"/>
        <end position="138"/>
    </location>
</feature>
<evidence type="ECO:0000256" key="3">
    <source>
        <dbReference type="ARBA" id="ARBA00022989"/>
    </source>
</evidence>
<dbReference type="PANTHER" id="PTHR24028:SF146">
    <property type="entry name" value="CADHERIN 96CB, ISOFORM D-RELATED"/>
    <property type="match status" value="1"/>
</dbReference>
<dbReference type="InterPro" id="IPR015919">
    <property type="entry name" value="Cadherin-like_sf"/>
</dbReference>
<dbReference type="Gene3D" id="2.60.40.60">
    <property type="entry name" value="Cadherins"/>
    <property type="match status" value="1"/>
</dbReference>
<reference evidence="8 9" key="1">
    <citation type="submission" date="2020-08" db="EMBL/GenBank/DDBJ databases">
        <authorList>
            <person name="Hejnol A."/>
        </authorList>
    </citation>
    <scope>NUCLEOTIDE SEQUENCE [LARGE SCALE GENOMIC DNA]</scope>
</reference>
<evidence type="ECO:0000256" key="6">
    <source>
        <dbReference type="SAM" id="Phobius"/>
    </source>
</evidence>
<gene>
    <name evidence="8" type="ORF">DGYR_LOCUS1941</name>
</gene>
<comment type="subcellular location">
    <subcellularLocation>
        <location evidence="1">Membrane</location>
        <topology evidence="1">Single-pass membrane protein</topology>
    </subcellularLocation>
</comment>
<dbReference type="AlphaFoldDB" id="A0A7I8VAI1"/>
<dbReference type="CDD" id="cd11304">
    <property type="entry name" value="Cadherin_repeat"/>
    <property type="match status" value="1"/>
</dbReference>
<evidence type="ECO:0000256" key="1">
    <source>
        <dbReference type="ARBA" id="ARBA00004167"/>
    </source>
</evidence>
<keyword evidence="3 6" id="KW-1133">Transmembrane helix</keyword>
<accession>A0A7I8VAI1</accession>
<keyword evidence="5" id="KW-0106">Calcium</keyword>
<evidence type="ECO:0000256" key="2">
    <source>
        <dbReference type="ARBA" id="ARBA00022692"/>
    </source>
</evidence>
<organism evidence="8 9">
    <name type="scientific">Dimorphilus gyrociliatus</name>
    <dbReference type="NCBI Taxonomy" id="2664684"/>
    <lineage>
        <taxon>Eukaryota</taxon>
        <taxon>Metazoa</taxon>
        <taxon>Spiralia</taxon>
        <taxon>Lophotrochozoa</taxon>
        <taxon>Annelida</taxon>
        <taxon>Polychaeta</taxon>
        <taxon>Polychaeta incertae sedis</taxon>
        <taxon>Dinophilidae</taxon>
        <taxon>Dimorphilus</taxon>
    </lineage>
</organism>
<keyword evidence="4" id="KW-0325">Glycoprotein</keyword>
<evidence type="ECO:0000256" key="5">
    <source>
        <dbReference type="PROSITE-ProRule" id="PRU00043"/>
    </source>
</evidence>
<dbReference type="GO" id="GO:0007156">
    <property type="term" value="P:homophilic cell adhesion via plasma membrane adhesion molecules"/>
    <property type="evidence" value="ECO:0007669"/>
    <property type="project" value="InterPro"/>
</dbReference>
<dbReference type="Proteomes" id="UP000549394">
    <property type="component" value="Unassembled WGS sequence"/>
</dbReference>
<name>A0A7I8VAI1_9ANNE</name>
<evidence type="ECO:0000256" key="4">
    <source>
        <dbReference type="ARBA" id="ARBA00023180"/>
    </source>
</evidence>
<comment type="caution">
    <text evidence="8">The sequence shown here is derived from an EMBL/GenBank/DDBJ whole genome shotgun (WGS) entry which is preliminary data.</text>
</comment>
<feature type="domain" description="Cadherin" evidence="7">
    <location>
        <begin position="4"/>
        <end position="110"/>
    </location>
</feature>
<dbReference type="OrthoDB" id="6252479at2759"/>
<evidence type="ECO:0000313" key="9">
    <source>
        <dbReference type="Proteomes" id="UP000549394"/>
    </source>
</evidence>